<sequence length="93" mass="10174">MGQTVAESGDSFQVYPTVSANCDSSCYELMFREASCGRPVLLLRMRSPGYVSFLGMKQLKQNLAGLETAAQSDIDRARDSTFIHLVFSITGIS</sequence>
<comment type="caution">
    <text evidence="1">The sequence shown here is derived from an EMBL/GenBank/DDBJ whole genome shotgun (WGS) entry which is preliminary data.</text>
</comment>
<reference evidence="1" key="1">
    <citation type="thesis" date="2021" institute="BYU ScholarsArchive" country="Provo, UT, USA">
        <title>Applications of and Algorithms for Genome Assembly and Genomic Analyses with an Emphasis on Marine Teleosts.</title>
        <authorList>
            <person name="Pickett B.D."/>
        </authorList>
    </citation>
    <scope>NUCLEOTIDE SEQUENCE</scope>
    <source>
        <strain evidence="1">HI-2016</strain>
    </source>
</reference>
<evidence type="ECO:0000313" key="2">
    <source>
        <dbReference type="Proteomes" id="UP000824540"/>
    </source>
</evidence>
<proteinExistence type="predicted"/>
<dbReference type="Proteomes" id="UP000824540">
    <property type="component" value="Unassembled WGS sequence"/>
</dbReference>
<evidence type="ECO:0000313" key="1">
    <source>
        <dbReference type="EMBL" id="KAG9343764.1"/>
    </source>
</evidence>
<name>A0A8T2NUD7_9TELE</name>
<organism evidence="1 2">
    <name type="scientific">Albula glossodonta</name>
    <name type="common">roundjaw bonefish</name>
    <dbReference type="NCBI Taxonomy" id="121402"/>
    <lineage>
        <taxon>Eukaryota</taxon>
        <taxon>Metazoa</taxon>
        <taxon>Chordata</taxon>
        <taxon>Craniata</taxon>
        <taxon>Vertebrata</taxon>
        <taxon>Euteleostomi</taxon>
        <taxon>Actinopterygii</taxon>
        <taxon>Neopterygii</taxon>
        <taxon>Teleostei</taxon>
        <taxon>Albuliformes</taxon>
        <taxon>Albulidae</taxon>
        <taxon>Albula</taxon>
    </lineage>
</organism>
<keyword evidence="2" id="KW-1185">Reference proteome</keyword>
<gene>
    <name evidence="1" type="ORF">JZ751_013145</name>
</gene>
<protein>
    <submittedName>
        <fullName evidence="1">Uncharacterized protein</fullName>
    </submittedName>
</protein>
<dbReference type="AlphaFoldDB" id="A0A8T2NUD7"/>
<accession>A0A8T2NUD7</accession>
<dbReference type="EMBL" id="JAFBMS010000022">
    <property type="protein sequence ID" value="KAG9343764.1"/>
    <property type="molecule type" value="Genomic_DNA"/>
</dbReference>